<dbReference type="PROSITE" id="PS51257">
    <property type="entry name" value="PROKAR_LIPOPROTEIN"/>
    <property type="match status" value="1"/>
</dbReference>
<keyword evidence="1" id="KW-0812">Transmembrane</keyword>
<organism evidence="2 3">
    <name type="scientific">Phytopseudomonas argentinensis</name>
    <dbReference type="NCBI Taxonomy" id="289370"/>
    <lineage>
        <taxon>Bacteria</taxon>
        <taxon>Pseudomonadati</taxon>
        <taxon>Pseudomonadota</taxon>
        <taxon>Gammaproteobacteria</taxon>
        <taxon>Pseudomonadales</taxon>
        <taxon>Pseudomonadaceae</taxon>
        <taxon>Phytopseudomonas</taxon>
    </lineage>
</organism>
<name>A0A1I3MG05_9GAMM</name>
<evidence type="ECO:0000313" key="3">
    <source>
        <dbReference type="Proteomes" id="UP000183018"/>
    </source>
</evidence>
<evidence type="ECO:0000256" key="1">
    <source>
        <dbReference type="SAM" id="Phobius"/>
    </source>
</evidence>
<dbReference type="STRING" id="289370.SAMN05216602_3450"/>
<dbReference type="Proteomes" id="UP000183018">
    <property type="component" value="Unassembled WGS sequence"/>
</dbReference>
<dbReference type="EMBL" id="FORC01000003">
    <property type="protein sequence ID" value="SFI95959.1"/>
    <property type="molecule type" value="Genomic_DNA"/>
</dbReference>
<accession>A0A1I3MG05</accession>
<protein>
    <submittedName>
        <fullName evidence="2">Uncharacterized conserved protein YceK</fullName>
    </submittedName>
</protein>
<evidence type="ECO:0000313" key="2">
    <source>
        <dbReference type="EMBL" id="SFI95959.1"/>
    </source>
</evidence>
<feature type="transmembrane region" description="Helical" evidence="1">
    <location>
        <begin position="6"/>
        <end position="28"/>
    </location>
</feature>
<proteinExistence type="predicted"/>
<feature type="transmembrane region" description="Helical" evidence="1">
    <location>
        <begin position="49"/>
        <end position="70"/>
    </location>
</feature>
<keyword evidence="1" id="KW-1133">Transmembrane helix</keyword>
<keyword evidence="3" id="KW-1185">Reference proteome</keyword>
<keyword evidence="1" id="KW-0472">Membrane</keyword>
<dbReference type="AlphaFoldDB" id="A0A1I3MG05"/>
<dbReference type="RefSeq" id="WP_074886673.1">
    <property type="nucleotide sequence ID" value="NZ_FORC01000003.1"/>
</dbReference>
<gene>
    <name evidence="2" type="ORF">SAMN05216602_3450</name>
</gene>
<dbReference type="OrthoDB" id="6882871at2"/>
<reference evidence="3" key="1">
    <citation type="submission" date="2016-10" db="EMBL/GenBank/DDBJ databases">
        <authorList>
            <person name="Varghese N."/>
            <person name="Submissions S."/>
        </authorList>
    </citation>
    <scope>NUCLEOTIDE SEQUENCE [LARGE SCALE GENOMIC DNA]</scope>
    <source>
        <strain evidence="3">LMG 22563</strain>
    </source>
</reference>
<sequence>MTWRVRPGVGVGLISMLLGCSSVVTRLGPDEEVKLYPATRKTVDMTGDLYCWMFLGCPIFLVTLPVDLALDTVLLPVDGVRVFNRNTQEKTQMASR</sequence>